<dbReference type="SUPFAM" id="SSF46689">
    <property type="entry name" value="Homeodomain-like"/>
    <property type="match status" value="1"/>
</dbReference>
<dbReference type="Gene3D" id="1.10.10.2840">
    <property type="entry name" value="PucR C-terminal helix-turn-helix domain"/>
    <property type="match status" value="1"/>
</dbReference>
<dbReference type="EMBL" id="WEIO01000002">
    <property type="protein sequence ID" value="KAB7708278.1"/>
    <property type="molecule type" value="Genomic_DNA"/>
</dbReference>
<evidence type="ECO:0000313" key="5">
    <source>
        <dbReference type="EMBL" id="KAB7708278.1"/>
    </source>
</evidence>
<evidence type="ECO:0000259" key="4">
    <source>
        <dbReference type="Pfam" id="PF17853"/>
    </source>
</evidence>
<dbReference type="AlphaFoldDB" id="A0A6I1FYS2"/>
<dbReference type="Proteomes" id="UP000429595">
    <property type="component" value="Unassembled WGS sequence"/>
</dbReference>
<evidence type="ECO:0000313" key="6">
    <source>
        <dbReference type="Proteomes" id="UP000429595"/>
    </source>
</evidence>
<reference evidence="5 6" key="1">
    <citation type="submission" date="2019-10" db="EMBL/GenBank/DDBJ databases">
        <title>Bacillus aerolatum sp. nov., isolated from bioaerosol of sport playgrounds.</title>
        <authorList>
            <person name="Chen P."/>
            <person name="Zhang G."/>
        </authorList>
    </citation>
    <scope>NUCLEOTIDE SEQUENCE [LARGE SCALE GENOMIC DNA]</scope>
    <source>
        <strain evidence="5 6">CX253</strain>
    </source>
</reference>
<organism evidence="5 6">
    <name type="scientific">Bacillus aerolatus</name>
    <dbReference type="NCBI Taxonomy" id="2653354"/>
    <lineage>
        <taxon>Bacteria</taxon>
        <taxon>Bacillati</taxon>
        <taxon>Bacillota</taxon>
        <taxon>Bacilli</taxon>
        <taxon>Bacillales</taxon>
        <taxon>Bacillaceae</taxon>
        <taxon>Bacillus</taxon>
    </lineage>
</organism>
<accession>A0A6I1FYS2</accession>
<comment type="similarity">
    <text evidence="1">Belongs to the CdaR family.</text>
</comment>
<name>A0A6I1FYS2_9BACI</name>
<dbReference type="Pfam" id="PF13556">
    <property type="entry name" value="HTH_30"/>
    <property type="match status" value="1"/>
</dbReference>
<comment type="caution">
    <text evidence="5">The sequence shown here is derived from an EMBL/GenBank/DDBJ whole genome shotgun (WGS) entry which is preliminary data.</text>
</comment>
<keyword evidence="6" id="KW-1185">Reference proteome</keyword>
<dbReference type="InterPro" id="IPR008599">
    <property type="entry name" value="Diacid_rec"/>
</dbReference>
<evidence type="ECO:0008006" key="7">
    <source>
        <dbReference type="Google" id="ProtNLM"/>
    </source>
</evidence>
<evidence type="ECO:0000259" key="3">
    <source>
        <dbReference type="Pfam" id="PF13556"/>
    </source>
</evidence>
<dbReference type="Pfam" id="PF17853">
    <property type="entry name" value="GGDEF_2"/>
    <property type="match status" value="1"/>
</dbReference>
<dbReference type="PANTHER" id="PTHR33744:SF15">
    <property type="entry name" value="CARBOHYDRATE DIACID REGULATOR"/>
    <property type="match status" value="1"/>
</dbReference>
<dbReference type="InterPro" id="IPR025736">
    <property type="entry name" value="PucR_C-HTH_dom"/>
</dbReference>
<dbReference type="PANTHER" id="PTHR33744">
    <property type="entry name" value="CARBOHYDRATE DIACID REGULATOR"/>
    <property type="match status" value="1"/>
</dbReference>
<protein>
    <recommendedName>
        <fullName evidence="7">GGDEF domain-containing protein</fullName>
    </recommendedName>
</protein>
<dbReference type="InterPro" id="IPR009057">
    <property type="entry name" value="Homeodomain-like_sf"/>
</dbReference>
<gene>
    <name evidence="5" type="ORF">F9802_06145</name>
</gene>
<feature type="domain" description="PucR C-terminal helix-turn-helix" evidence="3">
    <location>
        <begin position="337"/>
        <end position="393"/>
    </location>
</feature>
<dbReference type="InterPro" id="IPR051448">
    <property type="entry name" value="CdaR-like_regulators"/>
</dbReference>
<evidence type="ECO:0000256" key="1">
    <source>
        <dbReference type="ARBA" id="ARBA00006754"/>
    </source>
</evidence>
<dbReference type="InterPro" id="IPR041522">
    <property type="entry name" value="CdaR_GGDEF"/>
</dbReference>
<sequence>MLEDIAQKIAASTSEIVGHEVIITDERSIIIGSSDPSRLGDFHEASVQIIKTGKPNPDTMNIDKMEGTKPGFALPIELFNKNIGSFGITGEKEKVKKYCYLLKKYIETMLYQEMYMKSTLLREQAVKNLIQEISVFDPKKSDESYLLSRGHELGYDLQPPHIAIVVDLFRFEEVTKQIYEKAEGQQSAEMQIQSFKLDVLAIIQRTFRKPNDLIAAMQDDKFIILPALSVQFSESRVIKEIKDKCLSMISEFETKGFSASIGIGAIAKNINELSQSYKDAWRALKIGKKLNASPGVFFIHDLFFEDLVSSIQKDLSKRYILNMLTTLQEQPDWEDLSKTICAWCESGFNQKNAANMLFIHRNTLHYRLNKIHEISGIDLKNYKNAFMLYLAVLMANMGTPEV</sequence>
<proteinExistence type="inferred from homology"/>
<feature type="domain" description="Putative sugar diacid recognition" evidence="2">
    <location>
        <begin position="3"/>
        <end position="132"/>
    </location>
</feature>
<dbReference type="InterPro" id="IPR042070">
    <property type="entry name" value="PucR_C-HTH_sf"/>
</dbReference>
<dbReference type="RefSeq" id="WP_152150263.1">
    <property type="nucleotide sequence ID" value="NZ_WEIO01000002.1"/>
</dbReference>
<feature type="domain" description="CdaR GGDEF-like" evidence="4">
    <location>
        <begin position="141"/>
        <end position="286"/>
    </location>
</feature>
<dbReference type="Pfam" id="PF05651">
    <property type="entry name" value="Diacid_rec"/>
    <property type="match status" value="1"/>
</dbReference>
<evidence type="ECO:0000259" key="2">
    <source>
        <dbReference type="Pfam" id="PF05651"/>
    </source>
</evidence>